<dbReference type="InterPro" id="IPR013249">
    <property type="entry name" value="RNA_pol_sigma70_r4_t2"/>
</dbReference>
<comment type="similarity">
    <text evidence="1">Belongs to the sigma-70 factor family. ECF subfamily.</text>
</comment>
<sequence length="193" mass="22689">MPRLHLEPSVTDESLAESFAQTGNVELAGDLFERYMQPVYGVCLKYLRERDAAKEMVMRVFEKMVAELPHVTVNAFKPWLYVVTKNLCLMELRSRKSARIREQRWGDRMHADVENDVSRHLYQQHDAHVLSEALRDCMTRLNDHQRECIELFYFEELSYQQIADSTTLETGKVKSYIQNGKRNLKICMEKKAL</sequence>
<dbReference type="PANTHER" id="PTHR43133">
    <property type="entry name" value="RNA POLYMERASE ECF-TYPE SIGMA FACTO"/>
    <property type="match status" value="1"/>
</dbReference>
<dbReference type="InterPro" id="IPR039425">
    <property type="entry name" value="RNA_pol_sigma-70-like"/>
</dbReference>
<keyword evidence="4" id="KW-0238">DNA-binding</keyword>
<dbReference type="RefSeq" id="WP_111447178.1">
    <property type="nucleotide sequence ID" value="NZ_QKZK01000056.1"/>
</dbReference>
<evidence type="ECO:0000256" key="1">
    <source>
        <dbReference type="ARBA" id="ARBA00010641"/>
    </source>
</evidence>
<evidence type="ECO:0000256" key="2">
    <source>
        <dbReference type="ARBA" id="ARBA00023015"/>
    </source>
</evidence>
<evidence type="ECO:0000313" key="9">
    <source>
        <dbReference type="Proteomes" id="UP000249239"/>
    </source>
</evidence>
<name>A0A2W7NBA9_9BACT</name>
<evidence type="ECO:0000256" key="4">
    <source>
        <dbReference type="ARBA" id="ARBA00023125"/>
    </source>
</evidence>
<feature type="domain" description="RNA polymerase sigma-70 region 2" evidence="6">
    <location>
        <begin position="31"/>
        <end position="96"/>
    </location>
</feature>
<dbReference type="InterPro" id="IPR013325">
    <property type="entry name" value="RNA_pol_sigma_r2"/>
</dbReference>
<protein>
    <submittedName>
        <fullName evidence="8">RNA polymerase sigma-70 factor (ECF subfamily)</fullName>
    </submittedName>
</protein>
<evidence type="ECO:0000256" key="3">
    <source>
        <dbReference type="ARBA" id="ARBA00023082"/>
    </source>
</evidence>
<dbReference type="SUPFAM" id="SSF88946">
    <property type="entry name" value="Sigma2 domain of RNA polymerase sigma factors"/>
    <property type="match status" value="1"/>
</dbReference>
<dbReference type="EMBL" id="QKZK01000056">
    <property type="protein sequence ID" value="PZX10296.1"/>
    <property type="molecule type" value="Genomic_DNA"/>
</dbReference>
<keyword evidence="9" id="KW-1185">Reference proteome</keyword>
<dbReference type="GO" id="GO:0006352">
    <property type="term" value="P:DNA-templated transcription initiation"/>
    <property type="evidence" value="ECO:0007669"/>
    <property type="project" value="InterPro"/>
</dbReference>
<dbReference type="SUPFAM" id="SSF88659">
    <property type="entry name" value="Sigma3 and sigma4 domains of RNA polymerase sigma factors"/>
    <property type="match status" value="1"/>
</dbReference>
<keyword evidence="5" id="KW-0804">Transcription</keyword>
<accession>A0A2W7NBA9</accession>
<dbReference type="Proteomes" id="UP000249239">
    <property type="component" value="Unassembled WGS sequence"/>
</dbReference>
<feature type="domain" description="RNA polymerase sigma factor 70 region 4 type 2" evidence="7">
    <location>
        <begin position="132"/>
        <end position="184"/>
    </location>
</feature>
<evidence type="ECO:0000313" key="8">
    <source>
        <dbReference type="EMBL" id="PZX10296.1"/>
    </source>
</evidence>
<dbReference type="AlphaFoldDB" id="A0A2W7NBA9"/>
<dbReference type="InterPro" id="IPR036388">
    <property type="entry name" value="WH-like_DNA-bd_sf"/>
</dbReference>
<reference evidence="8 9" key="1">
    <citation type="submission" date="2018-06" db="EMBL/GenBank/DDBJ databases">
        <title>Genomic Encyclopedia of Archaeal and Bacterial Type Strains, Phase II (KMG-II): from individual species to whole genera.</title>
        <authorList>
            <person name="Goeker M."/>
        </authorList>
    </citation>
    <scope>NUCLEOTIDE SEQUENCE [LARGE SCALE GENOMIC DNA]</scope>
    <source>
        <strain evidence="8 9">DSM 6779</strain>
    </source>
</reference>
<keyword evidence="2" id="KW-0805">Transcription regulation</keyword>
<proteinExistence type="inferred from homology"/>
<evidence type="ECO:0000259" key="7">
    <source>
        <dbReference type="Pfam" id="PF08281"/>
    </source>
</evidence>
<gene>
    <name evidence="8" type="ORF">LX69_03411</name>
</gene>
<dbReference type="NCBIfam" id="TIGR02937">
    <property type="entry name" value="sigma70-ECF"/>
    <property type="match status" value="1"/>
</dbReference>
<evidence type="ECO:0000259" key="6">
    <source>
        <dbReference type="Pfam" id="PF04542"/>
    </source>
</evidence>
<keyword evidence="3" id="KW-0731">Sigma factor</keyword>
<dbReference type="Gene3D" id="1.10.10.10">
    <property type="entry name" value="Winged helix-like DNA-binding domain superfamily/Winged helix DNA-binding domain"/>
    <property type="match status" value="1"/>
</dbReference>
<dbReference type="InterPro" id="IPR007627">
    <property type="entry name" value="RNA_pol_sigma70_r2"/>
</dbReference>
<organism evidence="8 9">
    <name type="scientific">Breznakibacter xylanolyticus</name>
    <dbReference type="NCBI Taxonomy" id="990"/>
    <lineage>
        <taxon>Bacteria</taxon>
        <taxon>Pseudomonadati</taxon>
        <taxon>Bacteroidota</taxon>
        <taxon>Bacteroidia</taxon>
        <taxon>Marinilabiliales</taxon>
        <taxon>Marinilabiliaceae</taxon>
        <taxon>Breznakibacter</taxon>
    </lineage>
</organism>
<dbReference type="InterPro" id="IPR014284">
    <property type="entry name" value="RNA_pol_sigma-70_dom"/>
</dbReference>
<dbReference type="GO" id="GO:0016987">
    <property type="term" value="F:sigma factor activity"/>
    <property type="evidence" value="ECO:0007669"/>
    <property type="project" value="UniProtKB-KW"/>
</dbReference>
<comment type="caution">
    <text evidence="8">The sequence shown here is derived from an EMBL/GenBank/DDBJ whole genome shotgun (WGS) entry which is preliminary data.</text>
</comment>
<dbReference type="Gene3D" id="1.10.1740.10">
    <property type="match status" value="1"/>
</dbReference>
<dbReference type="Pfam" id="PF04542">
    <property type="entry name" value="Sigma70_r2"/>
    <property type="match status" value="1"/>
</dbReference>
<dbReference type="InterPro" id="IPR013324">
    <property type="entry name" value="RNA_pol_sigma_r3/r4-like"/>
</dbReference>
<dbReference type="OrthoDB" id="1116873at2"/>
<dbReference type="GO" id="GO:0003677">
    <property type="term" value="F:DNA binding"/>
    <property type="evidence" value="ECO:0007669"/>
    <property type="project" value="UniProtKB-KW"/>
</dbReference>
<dbReference type="CDD" id="cd06171">
    <property type="entry name" value="Sigma70_r4"/>
    <property type="match status" value="1"/>
</dbReference>
<evidence type="ECO:0000256" key="5">
    <source>
        <dbReference type="ARBA" id="ARBA00023163"/>
    </source>
</evidence>
<dbReference type="PANTHER" id="PTHR43133:SF8">
    <property type="entry name" value="RNA POLYMERASE SIGMA FACTOR HI_1459-RELATED"/>
    <property type="match status" value="1"/>
</dbReference>
<dbReference type="Pfam" id="PF08281">
    <property type="entry name" value="Sigma70_r4_2"/>
    <property type="match status" value="1"/>
</dbReference>